<feature type="signal peptide" evidence="1">
    <location>
        <begin position="1"/>
        <end position="18"/>
    </location>
</feature>
<protein>
    <submittedName>
        <fullName evidence="2">Uncharacterized protein</fullName>
    </submittedName>
</protein>
<dbReference type="GeneID" id="62152362"/>
<sequence length="69" mass="7732">MLAKSLFTLLAASLAATAAPLASIKRGEAPDPATDIIWTKNYSDYEKLEEIPDPIMDIIWIKNYSDYKK</sequence>
<evidence type="ECO:0000313" key="2">
    <source>
        <dbReference type="EMBL" id="KAF7933007.1"/>
    </source>
</evidence>
<feature type="chain" id="PRO_5040326249" evidence="1">
    <location>
        <begin position="19"/>
        <end position="69"/>
    </location>
</feature>
<gene>
    <name evidence="2" type="ORF">EAE97_008774</name>
</gene>
<proteinExistence type="predicted"/>
<keyword evidence="3" id="KW-1185">Reference proteome</keyword>
<dbReference type="Proteomes" id="UP000710849">
    <property type="component" value="Unassembled WGS sequence"/>
</dbReference>
<dbReference type="EMBL" id="RCSW01000019">
    <property type="protein sequence ID" value="KAF7933007.1"/>
    <property type="molecule type" value="Genomic_DNA"/>
</dbReference>
<reference evidence="2 3" key="1">
    <citation type="journal article" date="2020" name="Genome Biol. Evol.">
        <title>Comparative genomics of Sclerotiniaceae.</title>
        <authorList>
            <person name="Valero Jimenez C.A."/>
            <person name="Steentjes M."/>
            <person name="Scholten O.E."/>
            <person name="Van Kan J.A.L."/>
        </authorList>
    </citation>
    <scope>NUCLEOTIDE SEQUENCE [LARGE SCALE GENOMIC DNA]</scope>
    <source>
        <strain evidence="2 3">MUCL 94</strain>
    </source>
</reference>
<accession>A0A9P5I6E7</accession>
<name>A0A9P5I6E7_9HELO</name>
<dbReference type="RefSeq" id="XP_038729800.1">
    <property type="nucleotide sequence ID" value="XM_038879289.1"/>
</dbReference>
<evidence type="ECO:0000313" key="3">
    <source>
        <dbReference type="Proteomes" id="UP000710849"/>
    </source>
</evidence>
<evidence type="ECO:0000256" key="1">
    <source>
        <dbReference type="SAM" id="SignalP"/>
    </source>
</evidence>
<keyword evidence="1" id="KW-0732">Signal</keyword>
<dbReference type="AlphaFoldDB" id="A0A9P5I6E7"/>
<organism evidence="2 3">
    <name type="scientific">Botrytis byssoidea</name>
    <dbReference type="NCBI Taxonomy" id="139641"/>
    <lineage>
        <taxon>Eukaryota</taxon>
        <taxon>Fungi</taxon>
        <taxon>Dikarya</taxon>
        <taxon>Ascomycota</taxon>
        <taxon>Pezizomycotina</taxon>
        <taxon>Leotiomycetes</taxon>
        <taxon>Helotiales</taxon>
        <taxon>Sclerotiniaceae</taxon>
        <taxon>Botrytis</taxon>
    </lineage>
</organism>
<comment type="caution">
    <text evidence="2">The sequence shown here is derived from an EMBL/GenBank/DDBJ whole genome shotgun (WGS) entry which is preliminary data.</text>
</comment>